<reference evidence="2" key="1">
    <citation type="submission" date="2018-07" db="EMBL/GenBank/DDBJ databases">
        <authorList>
            <consortium name="GenomeTrakr network: Whole genome sequencing for foodborne pathogen traceback"/>
        </authorList>
    </citation>
    <scope>NUCLEOTIDE SEQUENCE [LARGE SCALE GENOMIC DNA]</scope>
    <source>
        <strain evidence="2">FDA00008842</strain>
    </source>
</reference>
<dbReference type="SUPFAM" id="SSF49373">
    <property type="entry name" value="Invasin/intimin cell-adhesion fragments"/>
    <property type="match status" value="1"/>
</dbReference>
<dbReference type="EMBL" id="AAGLUV010000027">
    <property type="protein sequence ID" value="EBP4586287.1"/>
    <property type="molecule type" value="Genomic_DNA"/>
</dbReference>
<dbReference type="InterPro" id="IPR008964">
    <property type="entry name" value="Invasin/intimin_cell_adhesion"/>
</dbReference>
<organism evidence="2">
    <name type="scientific">Salmonella enterica</name>
    <name type="common">Salmonella choleraesuis</name>
    <dbReference type="NCBI Taxonomy" id="28901"/>
    <lineage>
        <taxon>Bacteria</taxon>
        <taxon>Pseudomonadati</taxon>
        <taxon>Pseudomonadota</taxon>
        <taxon>Gammaproteobacteria</taxon>
        <taxon>Enterobacterales</taxon>
        <taxon>Enterobacteriaceae</taxon>
        <taxon>Salmonella</taxon>
    </lineage>
</organism>
<dbReference type="InterPro" id="IPR032494">
    <property type="entry name" value="Phage_TTP_N"/>
</dbReference>
<dbReference type="AlphaFoldDB" id="A0A5U3IUC4"/>
<sequence length="245" mass="25928">MKRPDPLNAVKGAGTTLWTYSGNGDPLANPLSDVDWVRLAKVKDLSPGEMTAESFDDNYLDDDDAEWESTGQGQKTAGETSFTLAWKPGEAGQKELITWFESGEVRAYKIRFPNGTVDVFRGWINSIGKAVSSKEVITRTVKVKNNGRPGLAENQGQFTPVTGITVTPTAKNVAAGASVDLTVTVQPDAATDKSFRALSSDQAKATLSVNDMTITVAGVAAGKVQIPVISGDGQHVAIAEITVTA</sequence>
<evidence type="ECO:0000259" key="1">
    <source>
        <dbReference type="SMART" id="SM00635"/>
    </source>
</evidence>
<accession>A0A5U3IUC4</accession>
<protein>
    <submittedName>
        <fullName evidence="2">Phage tail protein</fullName>
    </submittedName>
</protein>
<dbReference type="Gene3D" id="2.60.40.1080">
    <property type="match status" value="1"/>
</dbReference>
<feature type="domain" description="BIG2" evidence="1">
    <location>
        <begin position="160"/>
        <end position="240"/>
    </location>
</feature>
<comment type="caution">
    <text evidence="2">The sequence shown here is derived from an EMBL/GenBank/DDBJ whole genome shotgun (WGS) entry which is preliminary data.</text>
</comment>
<dbReference type="Pfam" id="PF02368">
    <property type="entry name" value="Big_2"/>
    <property type="match status" value="1"/>
</dbReference>
<gene>
    <name evidence="2" type="ORF">VH79_24480</name>
</gene>
<dbReference type="Proteomes" id="UP000839610">
    <property type="component" value="Unassembled WGS sequence"/>
</dbReference>
<evidence type="ECO:0000313" key="2">
    <source>
        <dbReference type="EMBL" id="EBP4586287.1"/>
    </source>
</evidence>
<proteinExistence type="predicted"/>
<name>A0A5U3IUC4_SALER</name>
<dbReference type="SMART" id="SM00635">
    <property type="entry name" value="BID_2"/>
    <property type="match status" value="1"/>
</dbReference>
<dbReference type="Gene3D" id="4.10.410.40">
    <property type="match status" value="1"/>
</dbReference>
<dbReference type="Pfam" id="PF16461">
    <property type="entry name" value="Phage_TTP_12"/>
    <property type="match status" value="1"/>
</dbReference>
<dbReference type="InterPro" id="IPR003343">
    <property type="entry name" value="Big_2"/>
</dbReference>